<evidence type="ECO:0000313" key="2">
    <source>
        <dbReference type="EMBL" id="GAA0475262.1"/>
    </source>
</evidence>
<feature type="domain" description="Glycosyltransferase subfamily 4-like N-terminal" evidence="1">
    <location>
        <begin position="29"/>
        <end position="175"/>
    </location>
</feature>
<dbReference type="Pfam" id="PF13579">
    <property type="entry name" value="Glyco_trans_4_4"/>
    <property type="match status" value="1"/>
</dbReference>
<dbReference type="CDD" id="cd03808">
    <property type="entry name" value="GT4_CapM-like"/>
    <property type="match status" value="1"/>
</dbReference>
<dbReference type="EMBL" id="BAAAEM010000002">
    <property type="protein sequence ID" value="GAA0475262.1"/>
    <property type="molecule type" value="Genomic_DNA"/>
</dbReference>
<dbReference type="PANTHER" id="PTHR12526:SF638">
    <property type="entry name" value="SPORE COAT PROTEIN SA"/>
    <property type="match status" value="1"/>
</dbReference>
<dbReference type="PANTHER" id="PTHR12526">
    <property type="entry name" value="GLYCOSYLTRANSFERASE"/>
    <property type="match status" value="1"/>
</dbReference>
<dbReference type="Pfam" id="PF13692">
    <property type="entry name" value="Glyco_trans_1_4"/>
    <property type="match status" value="1"/>
</dbReference>
<evidence type="ECO:0000313" key="3">
    <source>
        <dbReference type="Proteomes" id="UP001500713"/>
    </source>
</evidence>
<dbReference type="SUPFAM" id="SSF53756">
    <property type="entry name" value="UDP-Glycosyltransferase/glycogen phosphorylase"/>
    <property type="match status" value="1"/>
</dbReference>
<dbReference type="InterPro" id="IPR028098">
    <property type="entry name" value="Glyco_trans_4-like_N"/>
</dbReference>
<sequence>MTYDDMVKMQKIILINGSHPDYLLKLRGDLIRKLIAMGYSVHVSTPNIDDSVRESIATLGAVAHEVSVSRRKLNPFSDLNYLLEMWQLIRRLKPYFVINYTIKPNIWASFAARLAKARYGFMVTGLGYAFIPSDDRLRSALQKAVHKLYRFASAGAYAVLFQNPDDVEDFRQAGCLQDRSKAKITNGSGVDIDHFYDCALPQDDSYLLISRLLITKGVREYVEAGLKLKAEAPDVKIRLAGFLDSGPDAISEAELDSWIARGVEYLGKLDDIRPAMEATAVYVLPSYREGTPRTVLEAMSMGRPIISTDAPGCRETVVHQQNGILIPVADEEALYLSMKQLRGNPELKEVYGRRSRSIALEKYAVERVNQATTEYFGL</sequence>
<dbReference type="RefSeq" id="WP_229955056.1">
    <property type="nucleotide sequence ID" value="NZ_BAAAEM010000002.1"/>
</dbReference>
<gene>
    <name evidence="2" type="ORF">GCM10009096_16140</name>
</gene>
<accession>A0ABN1AFM2</accession>
<name>A0ABN1AFM2_9SPHN</name>
<comment type="caution">
    <text evidence="2">The sequence shown here is derived from an EMBL/GenBank/DDBJ whole genome shotgun (WGS) entry which is preliminary data.</text>
</comment>
<organism evidence="2 3">
    <name type="scientific">Parasphingorhabdus litoris</name>
    <dbReference type="NCBI Taxonomy" id="394733"/>
    <lineage>
        <taxon>Bacteria</taxon>
        <taxon>Pseudomonadati</taxon>
        <taxon>Pseudomonadota</taxon>
        <taxon>Alphaproteobacteria</taxon>
        <taxon>Sphingomonadales</taxon>
        <taxon>Sphingomonadaceae</taxon>
        <taxon>Parasphingorhabdus</taxon>
    </lineage>
</organism>
<dbReference type="Gene3D" id="3.40.50.2000">
    <property type="entry name" value="Glycogen Phosphorylase B"/>
    <property type="match status" value="2"/>
</dbReference>
<reference evidence="2 3" key="1">
    <citation type="journal article" date="2019" name="Int. J. Syst. Evol. Microbiol.">
        <title>The Global Catalogue of Microorganisms (GCM) 10K type strain sequencing project: providing services to taxonomists for standard genome sequencing and annotation.</title>
        <authorList>
            <consortium name="The Broad Institute Genomics Platform"/>
            <consortium name="The Broad Institute Genome Sequencing Center for Infectious Disease"/>
            <person name="Wu L."/>
            <person name="Ma J."/>
        </authorList>
    </citation>
    <scope>NUCLEOTIDE SEQUENCE [LARGE SCALE GENOMIC DNA]</scope>
    <source>
        <strain evidence="2 3">JCM 14162</strain>
    </source>
</reference>
<keyword evidence="3" id="KW-1185">Reference proteome</keyword>
<dbReference type="Proteomes" id="UP001500713">
    <property type="component" value="Unassembled WGS sequence"/>
</dbReference>
<evidence type="ECO:0000259" key="1">
    <source>
        <dbReference type="Pfam" id="PF13579"/>
    </source>
</evidence>
<protein>
    <submittedName>
        <fullName evidence="2">Glycosyltransferase family 4 protein</fullName>
    </submittedName>
</protein>
<proteinExistence type="predicted"/>